<dbReference type="RefSeq" id="WP_345570854.1">
    <property type="nucleotide sequence ID" value="NZ_BAABDQ010000024.1"/>
</dbReference>
<dbReference type="Proteomes" id="UP001500630">
    <property type="component" value="Unassembled WGS sequence"/>
</dbReference>
<evidence type="ECO:0000313" key="1">
    <source>
        <dbReference type="EMBL" id="GAA3588579.1"/>
    </source>
</evidence>
<evidence type="ECO:0008006" key="3">
    <source>
        <dbReference type="Google" id="ProtNLM"/>
    </source>
</evidence>
<dbReference type="EMBL" id="BAABDQ010000024">
    <property type="protein sequence ID" value="GAA3588579.1"/>
    <property type="molecule type" value="Genomic_DNA"/>
</dbReference>
<dbReference type="SUPFAM" id="SSF51726">
    <property type="entry name" value="UROD/MetE-like"/>
    <property type="match status" value="1"/>
</dbReference>
<comment type="caution">
    <text evidence="1">The sequence shown here is derived from an EMBL/GenBank/DDBJ whole genome shotgun (WGS) entry which is preliminary data.</text>
</comment>
<accession>A0ABP6YR40</accession>
<keyword evidence="2" id="KW-1185">Reference proteome</keyword>
<evidence type="ECO:0000313" key="2">
    <source>
        <dbReference type="Proteomes" id="UP001500630"/>
    </source>
</evidence>
<protein>
    <recommendedName>
        <fullName evidence="3">Methionine synthase</fullName>
    </recommendedName>
</protein>
<organism evidence="1 2">
    <name type="scientific">Nonomuraea rosea</name>
    <dbReference type="NCBI Taxonomy" id="638574"/>
    <lineage>
        <taxon>Bacteria</taxon>
        <taxon>Bacillati</taxon>
        <taxon>Actinomycetota</taxon>
        <taxon>Actinomycetes</taxon>
        <taxon>Streptosporangiales</taxon>
        <taxon>Streptosporangiaceae</taxon>
        <taxon>Nonomuraea</taxon>
    </lineage>
</organism>
<gene>
    <name evidence="1" type="ORF">GCM10022419_083660</name>
</gene>
<reference evidence="2" key="1">
    <citation type="journal article" date="2019" name="Int. J. Syst. Evol. Microbiol.">
        <title>The Global Catalogue of Microorganisms (GCM) 10K type strain sequencing project: providing services to taxonomists for standard genome sequencing and annotation.</title>
        <authorList>
            <consortium name="The Broad Institute Genomics Platform"/>
            <consortium name="The Broad Institute Genome Sequencing Center for Infectious Disease"/>
            <person name="Wu L."/>
            <person name="Ma J."/>
        </authorList>
    </citation>
    <scope>NUCLEOTIDE SEQUENCE [LARGE SCALE GENOMIC DNA]</scope>
    <source>
        <strain evidence="2">JCM 17326</strain>
    </source>
</reference>
<sequence length="346" mass="36893">MPPRHVHLVGSHPAADARQAMIEMAATAGPYLRSLPDGEPGARRNWIAHIIDGLREHPDVELRADGDWSGYDDRPVFKVRRGHKLTAASLRTGHAAAAAESYGIFKEIRAEQGLDAVSFQVGIPGDLDLALFAFGPAAAFTRRRAFRDALAREIGEIAGWGGGDVLFQLEVPVELVMVAGAPPPLRAATARLLARGMVAQVAAAPAGSRFGVHLCVGDLGNKALRRLNNVAPLVAMVRALLRAWPPGRPLEYVHVPLAAGDRPPPLDPGFYRGLESLSSIPGDVGFAAGLVHEDQDPDDQRRILRVVEGALSRTVDVSPACGLGRRSAQAARQVLERAVILADCPV</sequence>
<proteinExistence type="predicted"/>
<name>A0ABP6YR40_9ACTN</name>
<dbReference type="InterPro" id="IPR038071">
    <property type="entry name" value="UROD/MetE-like_sf"/>
</dbReference>